<proteinExistence type="predicted"/>
<comment type="caution">
    <text evidence="2">The sequence shown here is derived from an EMBL/GenBank/DDBJ whole genome shotgun (WGS) entry which is preliminary data.</text>
</comment>
<keyword evidence="3" id="KW-1185">Reference proteome</keyword>
<accession>A0ABQ3EDL7</accession>
<dbReference type="Proteomes" id="UP000599437">
    <property type="component" value="Unassembled WGS sequence"/>
</dbReference>
<evidence type="ECO:0000256" key="1">
    <source>
        <dbReference type="SAM" id="MobiDB-lite"/>
    </source>
</evidence>
<sequence length="78" mass="8262">MLTAGPTVRLLGAADPAHTLSPGGRAATVEDVQRSPDRSSNSSSTSTRRTTVAQRRTGARRATSHLLLVQAVFFQSEV</sequence>
<evidence type="ECO:0000313" key="2">
    <source>
        <dbReference type="EMBL" id="GHB31399.1"/>
    </source>
</evidence>
<feature type="compositionally biased region" description="Low complexity" evidence="1">
    <location>
        <begin position="38"/>
        <end position="56"/>
    </location>
</feature>
<feature type="region of interest" description="Disordered" evidence="1">
    <location>
        <begin position="1"/>
        <end position="61"/>
    </location>
</feature>
<dbReference type="EMBL" id="BMVO01000040">
    <property type="protein sequence ID" value="GHB31399.1"/>
    <property type="molecule type" value="Genomic_DNA"/>
</dbReference>
<organism evidence="2 3">
    <name type="scientific">Streptomyces chryseus</name>
    <dbReference type="NCBI Taxonomy" id="68186"/>
    <lineage>
        <taxon>Bacteria</taxon>
        <taxon>Bacillati</taxon>
        <taxon>Actinomycetota</taxon>
        <taxon>Actinomycetes</taxon>
        <taxon>Kitasatosporales</taxon>
        <taxon>Streptomycetaceae</taxon>
        <taxon>Streptomyces</taxon>
    </lineage>
</organism>
<evidence type="ECO:0000313" key="3">
    <source>
        <dbReference type="Proteomes" id="UP000599437"/>
    </source>
</evidence>
<gene>
    <name evidence="2" type="ORF">GCM10010346_63500</name>
</gene>
<reference evidence="3" key="1">
    <citation type="journal article" date="2019" name="Int. J. Syst. Evol. Microbiol.">
        <title>The Global Catalogue of Microorganisms (GCM) 10K type strain sequencing project: providing services to taxonomists for standard genome sequencing and annotation.</title>
        <authorList>
            <consortium name="The Broad Institute Genomics Platform"/>
            <consortium name="The Broad Institute Genome Sequencing Center for Infectious Disease"/>
            <person name="Wu L."/>
            <person name="Ma J."/>
        </authorList>
    </citation>
    <scope>NUCLEOTIDE SEQUENCE [LARGE SCALE GENOMIC DNA]</scope>
    <source>
        <strain evidence="3">JCM 4737</strain>
    </source>
</reference>
<name>A0ABQ3EDL7_9ACTN</name>
<protein>
    <submittedName>
        <fullName evidence="2">Uncharacterized protein</fullName>
    </submittedName>
</protein>